<dbReference type="EMBL" id="CP046908">
    <property type="protein sequence ID" value="QGZ35036.1"/>
    <property type="molecule type" value="Genomic_DNA"/>
</dbReference>
<dbReference type="InterPro" id="IPR010652">
    <property type="entry name" value="DUF1232"/>
</dbReference>
<proteinExistence type="predicted"/>
<dbReference type="RefSeq" id="WP_158193991.1">
    <property type="nucleotide sequence ID" value="NZ_CP046908.1"/>
</dbReference>
<dbReference type="AlphaFoldDB" id="A0A857C7N5"/>
<sequence>MAARYDDLGIDPEILGPEKGREERVGARLFKVARKAARQIPFMEDVIAAYYCAVDPATPVRVRGTIFAGLAYFVIPFDIIPDAILGIGFTDDASILLGVLALIGRYMREEHREAARAALSKTDTEDGNSQAGSRA</sequence>
<gene>
    <name evidence="6" type="ORF">GH266_11280</name>
</gene>
<dbReference type="GO" id="GO:0012505">
    <property type="term" value="C:endomembrane system"/>
    <property type="evidence" value="ECO:0007669"/>
    <property type="project" value="UniProtKB-SubCell"/>
</dbReference>
<comment type="subcellular location">
    <subcellularLocation>
        <location evidence="1">Endomembrane system</location>
        <topology evidence="1">Multi-pass membrane protein</topology>
    </subcellularLocation>
</comment>
<evidence type="ECO:0000256" key="1">
    <source>
        <dbReference type="ARBA" id="ARBA00004127"/>
    </source>
</evidence>
<evidence type="ECO:0000256" key="3">
    <source>
        <dbReference type="ARBA" id="ARBA00022989"/>
    </source>
</evidence>
<reference evidence="6 7" key="1">
    <citation type="submission" date="2019-12" db="EMBL/GenBank/DDBJ databases">
        <title>The genome of Stappia indica PHM037.</title>
        <authorList>
            <person name="Kacar D."/>
            <person name="Galan B."/>
            <person name="Canedo L."/>
            <person name="Rodriguez P."/>
            <person name="de la Calle F."/>
            <person name="Garcia J.L."/>
        </authorList>
    </citation>
    <scope>NUCLEOTIDE SEQUENCE [LARGE SCALE GENOMIC DNA]</scope>
    <source>
        <strain evidence="6 7">PHM037</strain>
    </source>
</reference>
<dbReference type="KEGG" id="siw:GH266_11280"/>
<feature type="domain" description="DUF1232" evidence="5">
    <location>
        <begin position="63"/>
        <end position="97"/>
    </location>
</feature>
<organism evidence="6 7">
    <name type="scientific">Stappia indica</name>
    <dbReference type="NCBI Taxonomy" id="538381"/>
    <lineage>
        <taxon>Bacteria</taxon>
        <taxon>Pseudomonadati</taxon>
        <taxon>Pseudomonadota</taxon>
        <taxon>Alphaproteobacteria</taxon>
        <taxon>Hyphomicrobiales</taxon>
        <taxon>Stappiaceae</taxon>
        <taxon>Stappia</taxon>
    </lineage>
</organism>
<protein>
    <submittedName>
        <fullName evidence="6">DUF1232 domain-containing protein</fullName>
    </submittedName>
</protein>
<evidence type="ECO:0000313" key="7">
    <source>
        <dbReference type="Proteomes" id="UP000435648"/>
    </source>
</evidence>
<dbReference type="Pfam" id="PF06803">
    <property type="entry name" value="DUF1232"/>
    <property type="match status" value="1"/>
</dbReference>
<keyword evidence="2" id="KW-0812">Transmembrane</keyword>
<evidence type="ECO:0000256" key="2">
    <source>
        <dbReference type="ARBA" id="ARBA00022692"/>
    </source>
</evidence>
<accession>A0A857C7N5</accession>
<evidence type="ECO:0000313" key="6">
    <source>
        <dbReference type="EMBL" id="QGZ35036.1"/>
    </source>
</evidence>
<keyword evidence="4" id="KW-0472">Membrane</keyword>
<evidence type="ECO:0000256" key="4">
    <source>
        <dbReference type="ARBA" id="ARBA00023136"/>
    </source>
</evidence>
<dbReference type="OrthoDB" id="9813247at2"/>
<name>A0A857C7N5_9HYPH</name>
<evidence type="ECO:0000259" key="5">
    <source>
        <dbReference type="Pfam" id="PF06803"/>
    </source>
</evidence>
<keyword evidence="3" id="KW-1133">Transmembrane helix</keyword>
<dbReference type="Proteomes" id="UP000435648">
    <property type="component" value="Chromosome"/>
</dbReference>